<evidence type="ECO:0000256" key="3">
    <source>
        <dbReference type="ARBA" id="ARBA00022989"/>
    </source>
</evidence>
<gene>
    <name evidence="8" type="ORF">ONB1V03_LOCUS15440</name>
</gene>
<comment type="subcellular location">
    <subcellularLocation>
        <location evidence="1">Membrane</location>
    </subcellularLocation>
</comment>
<dbReference type="SUPFAM" id="SSF81665">
    <property type="entry name" value="Calcium ATPase, transmembrane domain M"/>
    <property type="match status" value="1"/>
</dbReference>
<feature type="domain" description="P-type ATPase A" evidence="6">
    <location>
        <begin position="124"/>
        <end position="261"/>
    </location>
</feature>
<evidence type="ECO:0000259" key="7">
    <source>
        <dbReference type="Pfam" id="PF16209"/>
    </source>
</evidence>
<sequence>MDRVLFWLKKEYKPRSVYVRGSDPVLNGAHVKQSYPANIVRNQKYNVLTFLPIVLFNQFKFFLNLFFLVTACSQFIPQLKVGQIYTYWAPLGFVLAITLLREAVDDFMRFRRDKGINNLKYKKLTREGQVEVRSSGIKVGDLIVVTKDQRVPADMVFLRTSEANGACFVRTDQLDGETDWKLRLAVGVTQELESDNQLFSLDAFVDAEEPRRDIHTFTGKVTLDSGRKEVSLNIENTLWANTVIASGVAIGIVIYTGPETRSMMNNNEPRSKVGLLDYEINTLTKILCVALAFMRVNLEIGRVVYSFMIQRDMEIPGILVRNSTIPEDLGRIAYLLTDKTGTLTKNEMVFKKIHLGKISYTTEYFDELTALLQAYYTPMLPEPTNPRSHKRQMSNISTASFTIERRHFQRQVSGHMRVDSYEVDRDSVHRVQQAVLTIALCHNVTPTYEDGSNPYSDSGDSKVAIECDPFDIPMTSKGITYQASSPDEVALVQWTESLGVALVYRDLSTMRIRDPNGNIMTFEILQIFPFSSETKRMGIIV</sequence>
<feature type="transmembrane region" description="Helical" evidence="5">
    <location>
        <begin position="238"/>
        <end position="258"/>
    </location>
</feature>
<dbReference type="Proteomes" id="UP000728032">
    <property type="component" value="Unassembled WGS sequence"/>
</dbReference>
<dbReference type="PANTHER" id="PTHR24092">
    <property type="entry name" value="PROBABLE PHOSPHOLIPID-TRANSPORTING ATPASE"/>
    <property type="match status" value="1"/>
</dbReference>
<evidence type="ECO:0000256" key="4">
    <source>
        <dbReference type="ARBA" id="ARBA00023136"/>
    </source>
</evidence>
<keyword evidence="3 5" id="KW-1133">Transmembrane helix</keyword>
<feature type="domain" description="P-type ATPase N-terminal" evidence="7">
    <location>
        <begin position="31"/>
        <end position="88"/>
    </location>
</feature>
<dbReference type="GO" id="GO:0005802">
    <property type="term" value="C:trans-Golgi network"/>
    <property type="evidence" value="ECO:0007669"/>
    <property type="project" value="TreeGrafter"/>
</dbReference>
<dbReference type="Pfam" id="PF16209">
    <property type="entry name" value="PhoLip_ATPase_N"/>
    <property type="match status" value="1"/>
</dbReference>
<dbReference type="InterPro" id="IPR008250">
    <property type="entry name" value="ATPase_P-typ_transduc_dom_A_sf"/>
</dbReference>
<evidence type="ECO:0000256" key="5">
    <source>
        <dbReference type="SAM" id="Phobius"/>
    </source>
</evidence>
<organism evidence="8">
    <name type="scientific">Oppiella nova</name>
    <dbReference type="NCBI Taxonomy" id="334625"/>
    <lineage>
        <taxon>Eukaryota</taxon>
        <taxon>Metazoa</taxon>
        <taxon>Ecdysozoa</taxon>
        <taxon>Arthropoda</taxon>
        <taxon>Chelicerata</taxon>
        <taxon>Arachnida</taxon>
        <taxon>Acari</taxon>
        <taxon>Acariformes</taxon>
        <taxon>Sarcoptiformes</taxon>
        <taxon>Oribatida</taxon>
        <taxon>Brachypylina</taxon>
        <taxon>Oppioidea</taxon>
        <taxon>Oppiidae</taxon>
        <taxon>Oppiella</taxon>
    </lineage>
</organism>
<keyword evidence="4 5" id="KW-0472">Membrane</keyword>
<reference evidence="8" key="1">
    <citation type="submission" date="2020-11" db="EMBL/GenBank/DDBJ databases">
        <authorList>
            <person name="Tran Van P."/>
        </authorList>
    </citation>
    <scope>NUCLEOTIDE SEQUENCE</scope>
</reference>
<dbReference type="Gene3D" id="1.20.1110.10">
    <property type="entry name" value="Calcium-transporting ATPase, transmembrane domain"/>
    <property type="match status" value="1"/>
</dbReference>
<dbReference type="Gene3D" id="2.70.150.10">
    <property type="entry name" value="Calcium-transporting ATPase, cytoplasmic transduction domain A"/>
    <property type="match status" value="1"/>
</dbReference>
<dbReference type="PANTHER" id="PTHR24092:SF5">
    <property type="entry name" value="PHOSPHOLIPID-TRANSPORTING ATPASE"/>
    <property type="match status" value="1"/>
</dbReference>
<name>A0A7R9QUE2_9ACAR</name>
<dbReference type="EMBL" id="CAJPVJ010015907">
    <property type="protein sequence ID" value="CAG2176006.1"/>
    <property type="molecule type" value="Genomic_DNA"/>
</dbReference>
<evidence type="ECO:0000256" key="2">
    <source>
        <dbReference type="ARBA" id="ARBA00022692"/>
    </source>
</evidence>
<dbReference type="GO" id="GO:0006897">
    <property type="term" value="P:endocytosis"/>
    <property type="evidence" value="ECO:0007669"/>
    <property type="project" value="TreeGrafter"/>
</dbReference>
<evidence type="ECO:0008006" key="10">
    <source>
        <dbReference type="Google" id="ProtNLM"/>
    </source>
</evidence>
<dbReference type="SUPFAM" id="SSF81660">
    <property type="entry name" value="Metal cation-transporting ATPase, ATP-binding domain N"/>
    <property type="match status" value="1"/>
</dbReference>
<keyword evidence="2 5" id="KW-0812">Transmembrane</keyword>
<dbReference type="InterPro" id="IPR023298">
    <property type="entry name" value="ATPase_P-typ_TM_dom_sf"/>
</dbReference>
<dbReference type="OrthoDB" id="377733at2759"/>
<dbReference type="InterPro" id="IPR059000">
    <property type="entry name" value="ATPase_P-type_domA"/>
</dbReference>
<feature type="non-terminal residue" evidence="8">
    <location>
        <position position="541"/>
    </location>
</feature>
<evidence type="ECO:0000313" key="9">
    <source>
        <dbReference type="Proteomes" id="UP000728032"/>
    </source>
</evidence>
<dbReference type="GO" id="GO:0005768">
    <property type="term" value="C:endosome"/>
    <property type="evidence" value="ECO:0007669"/>
    <property type="project" value="TreeGrafter"/>
</dbReference>
<protein>
    <recommendedName>
        <fullName evidence="10">P-type phospholipid transporter</fullName>
    </recommendedName>
</protein>
<dbReference type="GO" id="GO:0045332">
    <property type="term" value="P:phospholipid translocation"/>
    <property type="evidence" value="ECO:0007669"/>
    <property type="project" value="TreeGrafter"/>
</dbReference>
<dbReference type="AlphaFoldDB" id="A0A7R9QUE2"/>
<dbReference type="GO" id="GO:0000166">
    <property type="term" value="F:nucleotide binding"/>
    <property type="evidence" value="ECO:0007669"/>
    <property type="project" value="InterPro"/>
</dbReference>
<evidence type="ECO:0000256" key="1">
    <source>
        <dbReference type="ARBA" id="ARBA00004370"/>
    </source>
</evidence>
<dbReference type="GO" id="GO:0005886">
    <property type="term" value="C:plasma membrane"/>
    <property type="evidence" value="ECO:0007669"/>
    <property type="project" value="TreeGrafter"/>
</dbReference>
<evidence type="ECO:0000259" key="6">
    <source>
        <dbReference type="Pfam" id="PF00122"/>
    </source>
</evidence>
<dbReference type="InterPro" id="IPR023299">
    <property type="entry name" value="ATPase_P-typ_cyto_dom_N"/>
</dbReference>
<proteinExistence type="predicted"/>
<dbReference type="Gene3D" id="3.40.1110.10">
    <property type="entry name" value="Calcium-transporting ATPase, cytoplasmic domain N"/>
    <property type="match status" value="2"/>
</dbReference>
<dbReference type="GO" id="GO:0140326">
    <property type="term" value="F:ATPase-coupled intramembrane lipid transporter activity"/>
    <property type="evidence" value="ECO:0007669"/>
    <property type="project" value="TreeGrafter"/>
</dbReference>
<dbReference type="EMBL" id="OC930732">
    <property type="protein sequence ID" value="CAD7658820.1"/>
    <property type="molecule type" value="Genomic_DNA"/>
</dbReference>
<dbReference type="Pfam" id="PF00122">
    <property type="entry name" value="E1-E2_ATPase"/>
    <property type="match status" value="1"/>
</dbReference>
<dbReference type="SUPFAM" id="SSF81653">
    <property type="entry name" value="Calcium ATPase, transduction domain A"/>
    <property type="match status" value="1"/>
</dbReference>
<dbReference type="InterPro" id="IPR018303">
    <property type="entry name" value="ATPase_P-typ_P_site"/>
</dbReference>
<dbReference type="PROSITE" id="PS00154">
    <property type="entry name" value="ATPASE_E1_E2"/>
    <property type="match status" value="1"/>
</dbReference>
<feature type="transmembrane region" description="Helical" evidence="5">
    <location>
        <begin position="85"/>
        <end position="104"/>
    </location>
</feature>
<dbReference type="Gene3D" id="3.40.50.1000">
    <property type="entry name" value="HAD superfamily/HAD-like"/>
    <property type="match status" value="1"/>
</dbReference>
<evidence type="ECO:0000313" key="8">
    <source>
        <dbReference type="EMBL" id="CAD7658820.1"/>
    </source>
</evidence>
<dbReference type="GO" id="GO:0006890">
    <property type="term" value="P:retrograde vesicle-mediated transport, Golgi to endoplasmic reticulum"/>
    <property type="evidence" value="ECO:0007669"/>
    <property type="project" value="TreeGrafter"/>
</dbReference>
<accession>A0A7R9QUE2</accession>
<keyword evidence="9" id="KW-1185">Reference proteome</keyword>
<dbReference type="InterPro" id="IPR032631">
    <property type="entry name" value="P-type_ATPase_N"/>
</dbReference>
<dbReference type="InterPro" id="IPR023214">
    <property type="entry name" value="HAD_sf"/>
</dbReference>